<dbReference type="GO" id="GO:0016788">
    <property type="term" value="F:hydrolase activity, acting on ester bonds"/>
    <property type="evidence" value="ECO:0007669"/>
    <property type="project" value="TreeGrafter"/>
</dbReference>
<name>A0A4R6VAV2_9PAST</name>
<protein>
    <recommendedName>
        <fullName evidence="5">Esterase</fullName>
    </recommendedName>
</protein>
<dbReference type="InterPro" id="IPR000801">
    <property type="entry name" value="Esterase-like"/>
</dbReference>
<dbReference type="Gene3D" id="3.40.50.1820">
    <property type="entry name" value="alpha/beta hydrolase"/>
    <property type="match status" value="1"/>
</dbReference>
<evidence type="ECO:0000313" key="3">
    <source>
        <dbReference type="EMBL" id="TDQ57137.1"/>
    </source>
</evidence>
<dbReference type="Pfam" id="PF00756">
    <property type="entry name" value="Esterase"/>
    <property type="match status" value="1"/>
</dbReference>
<organism evidence="3 4">
    <name type="scientific">Mesocricetibacter intestinalis</name>
    <dbReference type="NCBI Taxonomy" id="1521930"/>
    <lineage>
        <taxon>Bacteria</taxon>
        <taxon>Pseudomonadati</taxon>
        <taxon>Pseudomonadota</taxon>
        <taxon>Gammaproteobacteria</taxon>
        <taxon>Pasteurellales</taxon>
        <taxon>Pasteurellaceae</taxon>
        <taxon>Mesocricetibacter</taxon>
    </lineage>
</organism>
<accession>A0A4R6VAV2</accession>
<comment type="similarity">
    <text evidence="1">Belongs to the esterase D family.</text>
</comment>
<dbReference type="RefSeq" id="WP_166635118.1">
    <property type="nucleotide sequence ID" value="NZ_SNYQ01000006.1"/>
</dbReference>
<dbReference type="PANTHER" id="PTHR40841:SF2">
    <property type="entry name" value="SIDEROPHORE-DEGRADING ESTERASE (EUROFUNG)"/>
    <property type="match status" value="1"/>
</dbReference>
<proteinExistence type="inferred from homology"/>
<dbReference type="InterPro" id="IPR052558">
    <property type="entry name" value="Siderophore_Hydrolase_D"/>
</dbReference>
<evidence type="ECO:0000256" key="1">
    <source>
        <dbReference type="ARBA" id="ARBA00005622"/>
    </source>
</evidence>
<dbReference type="EMBL" id="SNYQ01000006">
    <property type="protein sequence ID" value="TDQ57137.1"/>
    <property type="molecule type" value="Genomic_DNA"/>
</dbReference>
<dbReference type="InterPro" id="IPR029058">
    <property type="entry name" value="AB_hydrolase_fold"/>
</dbReference>
<reference evidence="3 4" key="1">
    <citation type="submission" date="2019-03" db="EMBL/GenBank/DDBJ databases">
        <title>Genomic Encyclopedia of Type Strains, Phase IV (KMG-IV): sequencing the most valuable type-strain genomes for metagenomic binning, comparative biology and taxonomic classification.</title>
        <authorList>
            <person name="Goeker M."/>
        </authorList>
    </citation>
    <scope>NUCLEOTIDE SEQUENCE [LARGE SCALE GENOMIC DNA]</scope>
    <source>
        <strain evidence="3 4">DSM 28403</strain>
    </source>
</reference>
<sequence>MNPYLLSFILIFWCGTMSYAEQKTSVQFAEAHLPFAQETTLNSRFTGRTYRIQISKIGAQPATGYPVLYVLDGDALFAPLASAAQALLVNPISGSNSPALIVGIGYSRQKLLDLQQRALDYTPPLAPNAEAELKKQFGQADAFGLFIERELKPLLAQSAVIDPKRQALFGHSYGGLFAAYNLLRGNGRFQYFILSSPSIWWQNKRLLDFIPDDANFKANLKGVKVRITVGQLERARNPRNEDKRQARDMLGNAEEFFQTLKKQGADAEFFIYPDENHGSVVYKSLTDALKFLQPQWRTSAAHP</sequence>
<keyword evidence="2" id="KW-0378">Hydrolase</keyword>
<dbReference type="SUPFAM" id="SSF53474">
    <property type="entry name" value="alpha/beta-Hydrolases"/>
    <property type="match status" value="1"/>
</dbReference>
<dbReference type="Proteomes" id="UP000295657">
    <property type="component" value="Unassembled WGS sequence"/>
</dbReference>
<keyword evidence="4" id="KW-1185">Reference proteome</keyword>
<gene>
    <name evidence="3" type="ORF">EDC45_1530</name>
</gene>
<comment type="caution">
    <text evidence="3">The sequence shown here is derived from an EMBL/GenBank/DDBJ whole genome shotgun (WGS) entry which is preliminary data.</text>
</comment>
<dbReference type="PANTHER" id="PTHR40841">
    <property type="entry name" value="SIDEROPHORE TRIACETYLFUSARININE C ESTERASE"/>
    <property type="match status" value="1"/>
</dbReference>
<evidence type="ECO:0008006" key="5">
    <source>
        <dbReference type="Google" id="ProtNLM"/>
    </source>
</evidence>
<evidence type="ECO:0000256" key="2">
    <source>
        <dbReference type="ARBA" id="ARBA00022801"/>
    </source>
</evidence>
<evidence type="ECO:0000313" key="4">
    <source>
        <dbReference type="Proteomes" id="UP000295657"/>
    </source>
</evidence>
<dbReference type="AlphaFoldDB" id="A0A4R6VAV2"/>